<protein>
    <submittedName>
        <fullName evidence="2">Transporter family-2 protein</fullName>
    </submittedName>
</protein>
<dbReference type="Pfam" id="PF04657">
    <property type="entry name" value="DMT_YdcZ"/>
    <property type="match status" value="1"/>
</dbReference>
<dbReference type="STRING" id="36842.SAMN02194393_04341"/>
<keyword evidence="1" id="KW-1133">Transmembrane helix</keyword>
<dbReference type="PANTHER" id="PTHR34821:SF2">
    <property type="entry name" value="INNER MEMBRANE PROTEIN YDCZ"/>
    <property type="match status" value="1"/>
</dbReference>
<dbReference type="EMBL" id="FUZT01000013">
    <property type="protein sequence ID" value="SKC85218.1"/>
    <property type="molecule type" value="Genomic_DNA"/>
</dbReference>
<feature type="transmembrane region" description="Helical" evidence="1">
    <location>
        <begin position="62"/>
        <end position="86"/>
    </location>
</feature>
<feature type="transmembrane region" description="Helical" evidence="1">
    <location>
        <begin position="92"/>
        <end position="112"/>
    </location>
</feature>
<name>A0A1T5MBH9_9FIRM</name>
<evidence type="ECO:0000313" key="3">
    <source>
        <dbReference type="Proteomes" id="UP000190285"/>
    </source>
</evidence>
<feature type="transmembrane region" description="Helical" evidence="1">
    <location>
        <begin position="31"/>
        <end position="50"/>
    </location>
</feature>
<reference evidence="2 3" key="1">
    <citation type="submission" date="2017-02" db="EMBL/GenBank/DDBJ databases">
        <authorList>
            <person name="Peterson S.W."/>
        </authorList>
    </citation>
    <scope>NUCLEOTIDE SEQUENCE [LARGE SCALE GENOMIC DNA]</scope>
    <source>
        <strain evidence="2 3">M1</strain>
    </source>
</reference>
<evidence type="ECO:0000256" key="1">
    <source>
        <dbReference type="SAM" id="Phobius"/>
    </source>
</evidence>
<keyword evidence="1" id="KW-0812">Transmembrane</keyword>
<dbReference type="OrthoDB" id="7864805at2"/>
<keyword evidence="1" id="KW-0472">Membrane</keyword>
<dbReference type="AlphaFoldDB" id="A0A1T5MBH9"/>
<feature type="transmembrane region" description="Helical" evidence="1">
    <location>
        <begin position="124"/>
        <end position="139"/>
    </location>
</feature>
<sequence>MYKLFAVFSGVLIALMVTCNGSLSRNIGDELSLIVIHLLGLITIVGILIIRKKDVPKLKNIPIYLFSAGALGVFMVFSNNICFNYLGVSLTLALGLLGQSIASCIIDHFGLFGMEVSKFKKEKLFGFILIFIGIISMVIY</sequence>
<accession>A0A1T5MBH9</accession>
<gene>
    <name evidence="2" type="ORF">SAMN02194393_04341</name>
</gene>
<dbReference type="PANTHER" id="PTHR34821">
    <property type="entry name" value="INNER MEMBRANE PROTEIN YDCZ"/>
    <property type="match status" value="1"/>
</dbReference>
<organism evidence="2 3">
    <name type="scientific">Maledivibacter halophilus</name>
    <dbReference type="NCBI Taxonomy" id="36842"/>
    <lineage>
        <taxon>Bacteria</taxon>
        <taxon>Bacillati</taxon>
        <taxon>Bacillota</taxon>
        <taxon>Clostridia</taxon>
        <taxon>Peptostreptococcales</taxon>
        <taxon>Caminicellaceae</taxon>
        <taxon>Maledivibacter</taxon>
    </lineage>
</organism>
<dbReference type="RefSeq" id="WP_079494601.1">
    <property type="nucleotide sequence ID" value="NZ_FUZT01000013.1"/>
</dbReference>
<dbReference type="Proteomes" id="UP000190285">
    <property type="component" value="Unassembled WGS sequence"/>
</dbReference>
<dbReference type="InterPro" id="IPR006750">
    <property type="entry name" value="YdcZ"/>
</dbReference>
<dbReference type="GO" id="GO:0005886">
    <property type="term" value="C:plasma membrane"/>
    <property type="evidence" value="ECO:0007669"/>
    <property type="project" value="TreeGrafter"/>
</dbReference>
<evidence type="ECO:0000313" key="2">
    <source>
        <dbReference type="EMBL" id="SKC85218.1"/>
    </source>
</evidence>
<keyword evidence="3" id="KW-1185">Reference proteome</keyword>
<proteinExistence type="predicted"/>